<evidence type="ECO:0000313" key="4">
    <source>
        <dbReference type="EMBL" id="OJJ78536.1"/>
    </source>
</evidence>
<dbReference type="SUPFAM" id="SSF51445">
    <property type="entry name" value="(Trans)glycosidases"/>
    <property type="match status" value="1"/>
</dbReference>
<dbReference type="GeneID" id="34461522"/>
<evidence type="ECO:0000259" key="3">
    <source>
        <dbReference type="PROSITE" id="PS51782"/>
    </source>
</evidence>
<keyword evidence="5" id="KW-1185">Reference proteome</keyword>
<sequence length="349" mass="37259">MTESEGKMKIYKPQEGHNLTWAQQPTQKDETFYIGCLALFERVVLDNRYGGQVRLADRAMSTGLFGLGQAPSAPKGYHSSTSTNITVSMLPTSTATEKRSVSHVENLVTECGITAAELAKYNPDDSLCSSLAVGQPICCSGGSLPDLTPQPNDNGTCYSYTVQDGDYCALLAEEYYITTDEIEEYNAQTWGWMGCSNLQLDAVICLSSGEPPMPAVLPNAVCGPQVEGSTRPSDWSDISSLNPCPLNACCDIWGQCGITPEFCTVSESTTGAPGIAAEGEYGCISNCGTSITNNDAAPSEFLNVGYFEAFGVDRSCLVMNASQLPSSYSHVHFAFGQISSDFDVDLSGS</sequence>
<keyword evidence="2" id="KW-0843">Virulence</keyword>
<dbReference type="Gene3D" id="3.20.20.80">
    <property type="entry name" value="Glycosidases"/>
    <property type="match status" value="1"/>
</dbReference>
<evidence type="ECO:0000256" key="1">
    <source>
        <dbReference type="ARBA" id="ARBA00022669"/>
    </source>
</evidence>
<dbReference type="Gene3D" id="3.10.350.10">
    <property type="entry name" value="LysM domain"/>
    <property type="match status" value="2"/>
</dbReference>
<dbReference type="InterPro" id="IPR053214">
    <property type="entry name" value="LysM12-like"/>
</dbReference>
<accession>A0A1L9V3P3</accession>
<dbReference type="EMBL" id="KV878934">
    <property type="protein sequence ID" value="OJJ78536.1"/>
    <property type="molecule type" value="Genomic_DNA"/>
</dbReference>
<dbReference type="SUPFAM" id="SSF54106">
    <property type="entry name" value="LysM domain"/>
    <property type="match status" value="1"/>
</dbReference>
<dbReference type="PANTHER" id="PTHR47700:SF2">
    <property type="entry name" value="CHITINASE"/>
    <property type="match status" value="1"/>
</dbReference>
<dbReference type="CDD" id="cd00035">
    <property type="entry name" value="ChtBD1"/>
    <property type="match status" value="1"/>
</dbReference>
<dbReference type="PANTHER" id="PTHR47700">
    <property type="entry name" value="V CHITINASE, PUTATIVE (AFU_ORTHOLOGUE AFUA_6G13720)-RELATED"/>
    <property type="match status" value="1"/>
</dbReference>
<dbReference type="Proteomes" id="UP000184300">
    <property type="component" value="Unassembled WGS sequence"/>
</dbReference>
<proteinExistence type="predicted"/>
<dbReference type="RefSeq" id="XP_022395234.1">
    <property type="nucleotide sequence ID" value="XM_022545261.1"/>
</dbReference>
<dbReference type="VEuPathDB" id="FungiDB:ASPGLDRAFT_40729"/>
<keyword evidence="1" id="KW-0147">Chitin-binding</keyword>
<evidence type="ECO:0000313" key="5">
    <source>
        <dbReference type="Proteomes" id="UP000184300"/>
    </source>
</evidence>
<dbReference type="OrthoDB" id="73875at2759"/>
<reference evidence="5" key="1">
    <citation type="journal article" date="2017" name="Genome Biol.">
        <title>Comparative genomics reveals high biological diversity and specific adaptations in the industrially and medically important fungal genus Aspergillus.</title>
        <authorList>
            <person name="de Vries R.P."/>
            <person name="Riley R."/>
            <person name="Wiebenga A."/>
            <person name="Aguilar-Osorio G."/>
            <person name="Amillis S."/>
            <person name="Uchima C.A."/>
            <person name="Anderluh G."/>
            <person name="Asadollahi M."/>
            <person name="Askin M."/>
            <person name="Barry K."/>
            <person name="Battaglia E."/>
            <person name="Bayram O."/>
            <person name="Benocci T."/>
            <person name="Braus-Stromeyer S.A."/>
            <person name="Caldana C."/>
            <person name="Canovas D."/>
            <person name="Cerqueira G.C."/>
            <person name="Chen F."/>
            <person name="Chen W."/>
            <person name="Choi C."/>
            <person name="Clum A."/>
            <person name="Dos Santos R.A."/>
            <person name="Damasio A.R."/>
            <person name="Diallinas G."/>
            <person name="Emri T."/>
            <person name="Fekete E."/>
            <person name="Flipphi M."/>
            <person name="Freyberg S."/>
            <person name="Gallo A."/>
            <person name="Gournas C."/>
            <person name="Habgood R."/>
            <person name="Hainaut M."/>
            <person name="Harispe M.L."/>
            <person name="Henrissat B."/>
            <person name="Hilden K.S."/>
            <person name="Hope R."/>
            <person name="Hossain A."/>
            <person name="Karabika E."/>
            <person name="Karaffa L."/>
            <person name="Karanyi Z."/>
            <person name="Krasevec N."/>
            <person name="Kuo A."/>
            <person name="Kusch H."/>
            <person name="LaButti K."/>
            <person name="Lagendijk E.L."/>
            <person name="Lapidus A."/>
            <person name="Levasseur A."/>
            <person name="Lindquist E."/>
            <person name="Lipzen A."/>
            <person name="Logrieco A.F."/>
            <person name="MacCabe A."/>
            <person name="Maekelae M.R."/>
            <person name="Malavazi I."/>
            <person name="Melin P."/>
            <person name="Meyer V."/>
            <person name="Mielnichuk N."/>
            <person name="Miskei M."/>
            <person name="Molnar A.P."/>
            <person name="Mule G."/>
            <person name="Ngan C.Y."/>
            <person name="Orejas M."/>
            <person name="Orosz E."/>
            <person name="Ouedraogo J.P."/>
            <person name="Overkamp K.M."/>
            <person name="Park H.-S."/>
            <person name="Perrone G."/>
            <person name="Piumi F."/>
            <person name="Punt P.J."/>
            <person name="Ram A.F."/>
            <person name="Ramon A."/>
            <person name="Rauscher S."/>
            <person name="Record E."/>
            <person name="Riano-Pachon D.M."/>
            <person name="Robert V."/>
            <person name="Roehrig J."/>
            <person name="Ruller R."/>
            <person name="Salamov A."/>
            <person name="Salih N.S."/>
            <person name="Samson R.A."/>
            <person name="Sandor E."/>
            <person name="Sanguinetti M."/>
            <person name="Schuetze T."/>
            <person name="Sepcic K."/>
            <person name="Shelest E."/>
            <person name="Sherlock G."/>
            <person name="Sophianopoulou V."/>
            <person name="Squina F.M."/>
            <person name="Sun H."/>
            <person name="Susca A."/>
            <person name="Todd R.B."/>
            <person name="Tsang A."/>
            <person name="Unkles S.E."/>
            <person name="van de Wiele N."/>
            <person name="van Rossen-Uffink D."/>
            <person name="Oliveira J.V."/>
            <person name="Vesth T.C."/>
            <person name="Visser J."/>
            <person name="Yu J.-H."/>
            <person name="Zhou M."/>
            <person name="Andersen M.R."/>
            <person name="Archer D.B."/>
            <person name="Baker S.E."/>
            <person name="Benoit I."/>
            <person name="Brakhage A.A."/>
            <person name="Braus G.H."/>
            <person name="Fischer R."/>
            <person name="Frisvad J.C."/>
            <person name="Goldman G.H."/>
            <person name="Houbraken J."/>
            <person name="Oakley B."/>
            <person name="Pocsi I."/>
            <person name="Scazzocchio C."/>
            <person name="Seiboth B."/>
            <person name="vanKuyk P.A."/>
            <person name="Wortman J."/>
            <person name="Dyer P.S."/>
            <person name="Grigoriev I.V."/>
        </authorList>
    </citation>
    <scope>NUCLEOTIDE SEQUENCE [LARGE SCALE GENOMIC DNA]</scope>
    <source>
        <strain evidence="5">CBS 516.65</strain>
    </source>
</reference>
<dbReference type="GO" id="GO:0008061">
    <property type="term" value="F:chitin binding"/>
    <property type="evidence" value="ECO:0007669"/>
    <property type="project" value="UniProtKB-KW"/>
</dbReference>
<dbReference type="STRING" id="1160497.A0A1L9V3P3"/>
<dbReference type="InterPro" id="IPR018392">
    <property type="entry name" value="LysM"/>
</dbReference>
<dbReference type="AlphaFoldDB" id="A0A1L9V3P3"/>
<dbReference type="PROSITE" id="PS51782">
    <property type="entry name" value="LYSM"/>
    <property type="match status" value="1"/>
</dbReference>
<dbReference type="Pfam" id="PF01476">
    <property type="entry name" value="LysM"/>
    <property type="match status" value="1"/>
</dbReference>
<organism evidence="4 5">
    <name type="scientific">Aspergillus glaucus CBS 516.65</name>
    <dbReference type="NCBI Taxonomy" id="1160497"/>
    <lineage>
        <taxon>Eukaryota</taxon>
        <taxon>Fungi</taxon>
        <taxon>Dikarya</taxon>
        <taxon>Ascomycota</taxon>
        <taxon>Pezizomycotina</taxon>
        <taxon>Eurotiomycetes</taxon>
        <taxon>Eurotiomycetidae</taxon>
        <taxon>Eurotiales</taxon>
        <taxon>Aspergillaceae</taxon>
        <taxon>Aspergillus</taxon>
        <taxon>Aspergillus subgen. Aspergillus</taxon>
    </lineage>
</organism>
<protein>
    <recommendedName>
        <fullName evidence="3">LysM domain-containing protein</fullName>
    </recommendedName>
</protein>
<dbReference type="Gene3D" id="3.30.60.10">
    <property type="entry name" value="Endochitinase-like"/>
    <property type="match status" value="1"/>
</dbReference>
<dbReference type="InterPro" id="IPR036779">
    <property type="entry name" value="LysM_dom_sf"/>
</dbReference>
<dbReference type="SUPFAM" id="SSF57016">
    <property type="entry name" value="Plant lectins/antimicrobial peptides"/>
    <property type="match status" value="1"/>
</dbReference>
<evidence type="ECO:0000256" key="2">
    <source>
        <dbReference type="ARBA" id="ARBA00023026"/>
    </source>
</evidence>
<gene>
    <name evidence="4" type="ORF">ASPGLDRAFT_40729</name>
</gene>
<name>A0A1L9V3P3_ASPGL</name>
<dbReference type="InterPro" id="IPR036861">
    <property type="entry name" value="Endochitinase-like_sf"/>
</dbReference>
<feature type="domain" description="LysM" evidence="3">
    <location>
        <begin position="158"/>
        <end position="206"/>
    </location>
</feature>
<dbReference type="InterPro" id="IPR017853">
    <property type="entry name" value="GH"/>
</dbReference>